<evidence type="ECO:0000313" key="2">
    <source>
        <dbReference type="EMBL" id="QNO13297.1"/>
    </source>
</evidence>
<feature type="region of interest" description="Disordered" evidence="1">
    <location>
        <begin position="219"/>
        <end position="250"/>
    </location>
</feature>
<organism evidence="2 3">
    <name type="scientific">Alkalicella caledoniensis</name>
    <dbReference type="NCBI Taxonomy" id="2731377"/>
    <lineage>
        <taxon>Bacteria</taxon>
        <taxon>Bacillati</taxon>
        <taxon>Bacillota</taxon>
        <taxon>Clostridia</taxon>
        <taxon>Eubacteriales</taxon>
        <taxon>Proteinivoracaceae</taxon>
        <taxon>Alkalicella</taxon>
    </lineage>
</organism>
<dbReference type="InterPro" id="IPR004027">
    <property type="entry name" value="SEC_C_motif"/>
</dbReference>
<protein>
    <submittedName>
        <fullName evidence="2">SEC-C domain-containing protein</fullName>
    </submittedName>
</protein>
<dbReference type="KEGG" id="acae:HYG86_00130"/>
<dbReference type="Pfam" id="PF02810">
    <property type="entry name" value="SEC-C"/>
    <property type="match status" value="1"/>
</dbReference>
<dbReference type="EMBL" id="CP058559">
    <property type="protein sequence ID" value="QNO13297.1"/>
    <property type="molecule type" value="Genomic_DNA"/>
</dbReference>
<dbReference type="SUPFAM" id="SSF103642">
    <property type="entry name" value="Sec-C motif"/>
    <property type="match status" value="1"/>
</dbReference>
<evidence type="ECO:0000256" key="1">
    <source>
        <dbReference type="SAM" id="MobiDB-lite"/>
    </source>
</evidence>
<dbReference type="PANTHER" id="PTHR33747">
    <property type="entry name" value="UPF0225 PROTEIN SCO1677"/>
    <property type="match status" value="1"/>
</dbReference>
<evidence type="ECO:0000313" key="3">
    <source>
        <dbReference type="Proteomes" id="UP000516160"/>
    </source>
</evidence>
<dbReference type="PANTHER" id="PTHR33747:SF1">
    <property type="entry name" value="ADENYLATE CYCLASE-ASSOCIATED CAP C-TERMINAL DOMAIN-CONTAINING PROTEIN"/>
    <property type="match status" value="1"/>
</dbReference>
<dbReference type="Proteomes" id="UP000516160">
    <property type="component" value="Chromosome"/>
</dbReference>
<keyword evidence="3" id="KW-1185">Reference proteome</keyword>
<dbReference type="RefSeq" id="WP_213166971.1">
    <property type="nucleotide sequence ID" value="NZ_CP058559.1"/>
</dbReference>
<accession>A0A7G9W3N5</accession>
<name>A0A7G9W3N5_ALKCA</name>
<reference evidence="2 3" key="1">
    <citation type="submission" date="2020-07" db="EMBL/GenBank/DDBJ databases">
        <title>Alkalicella. sp. LB2 genome.</title>
        <authorList>
            <person name="Postec A."/>
            <person name="Quemeneur M."/>
        </authorList>
    </citation>
    <scope>NUCLEOTIDE SEQUENCE [LARGE SCALE GENOMIC DNA]</scope>
    <source>
        <strain evidence="2 3">LB2</strain>
    </source>
</reference>
<proteinExistence type="predicted"/>
<gene>
    <name evidence="2" type="ORF">HYG86_00130</name>
</gene>
<dbReference type="AlphaFoldDB" id="A0A7G9W3N5"/>
<dbReference type="Gene3D" id="3.10.450.50">
    <property type="match status" value="1"/>
</dbReference>
<sequence>MNQVIDYIMSLTNLYGLVHKDKVLEICNIQNDEKIDLEVIDKIMKEAPEMLAKNFVEINGDYFVSETIMEFDEFETQLMQRKGKPFYIPKKEELLKYKNETYFEVPKEYEDLLSYIANNLTDGDEHFAEILCEDIQGICQFAFSVSTIFDIFNRNEISFKSEKQISELMELVMKLANNTRLWENNGHTPNEIFEKIEKPNLRPLPKERFPGFMNFEEMDTTNKKSGPKKVGRNEPCPCDSGKKYKKCCGK</sequence>